<gene>
    <name evidence="5" type="ORF">GLW01_05290</name>
</gene>
<feature type="coiled-coil region" evidence="3">
    <location>
        <begin position="123"/>
        <end position="181"/>
    </location>
</feature>
<keyword evidence="2 3" id="KW-0175">Coiled coil</keyword>
<keyword evidence="6" id="KW-1185">Reference proteome</keyword>
<keyword evidence="4" id="KW-0472">Membrane</keyword>
<feature type="transmembrane region" description="Helical" evidence="4">
    <location>
        <begin position="35"/>
        <end position="55"/>
    </location>
</feature>
<evidence type="ECO:0000313" key="5">
    <source>
        <dbReference type="EMBL" id="MYL26205.1"/>
    </source>
</evidence>
<dbReference type="Gene3D" id="2.40.50.100">
    <property type="match status" value="1"/>
</dbReference>
<dbReference type="EMBL" id="WMEX01000002">
    <property type="protein sequence ID" value="MYL26205.1"/>
    <property type="molecule type" value="Genomic_DNA"/>
</dbReference>
<comment type="caution">
    <text evidence="5">The sequence shown here is derived from an EMBL/GenBank/DDBJ whole genome shotgun (WGS) entry which is preliminary data.</text>
</comment>
<evidence type="ECO:0000256" key="1">
    <source>
        <dbReference type="ARBA" id="ARBA00004196"/>
    </source>
</evidence>
<evidence type="ECO:0000256" key="4">
    <source>
        <dbReference type="SAM" id="Phobius"/>
    </source>
</evidence>
<evidence type="ECO:0000256" key="2">
    <source>
        <dbReference type="ARBA" id="ARBA00023054"/>
    </source>
</evidence>
<dbReference type="RefSeq" id="WP_160898387.1">
    <property type="nucleotide sequence ID" value="NZ_WMEX01000002.1"/>
</dbReference>
<keyword evidence="4" id="KW-1133">Transmembrane helix</keyword>
<dbReference type="Gene3D" id="2.40.30.170">
    <property type="match status" value="1"/>
</dbReference>
<name>A0A9X4YBJ9_9GAMM</name>
<dbReference type="SUPFAM" id="SSF111369">
    <property type="entry name" value="HlyD-like secretion proteins"/>
    <property type="match status" value="1"/>
</dbReference>
<protein>
    <submittedName>
        <fullName evidence="5">HlyD family efflux transporter periplasmic adaptor subunit</fullName>
    </submittedName>
</protein>
<dbReference type="InterPro" id="IPR050465">
    <property type="entry name" value="UPF0194_transport"/>
</dbReference>
<dbReference type="PANTHER" id="PTHR32347">
    <property type="entry name" value="EFFLUX SYSTEM COMPONENT YKNX-RELATED"/>
    <property type="match status" value="1"/>
</dbReference>
<dbReference type="GO" id="GO:0030313">
    <property type="term" value="C:cell envelope"/>
    <property type="evidence" value="ECO:0007669"/>
    <property type="project" value="UniProtKB-SubCell"/>
</dbReference>
<comment type="subcellular location">
    <subcellularLocation>
        <location evidence="1">Cell envelope</location>
    </subcellularLocation>
</comment>
<dbReference type="PANTHER" id="PTHR32347:SF23">
    <property type="entry name" value="BLL5650 PROTEIN"/>
    <property type="match status" value="1"/>
</dbReference>
<evidence type="ECO:0000256" key="3">
    <source>
        <dbReference type="SAM" id="Coils"/>
    </source>
</evidence>
<organism evidence="5 6">
    <name type="scientific">Vreelandella halophila</name>
    <dbReference type="NCBI Taxonomy" id="86177"/>
    <lineage>
        <taxon>Bacteria</taxon>
        <taxon>Pseudomonadati</taxon>
        <taxon>Pseudomonadota</taxon>
        <taxon>Gammaproteobacteria</taxon>
        <taxon>Oceanospirillales</taxon>
        <taxon>Halomonadaceae</taxon>
        <taxon>Vreelandella</taxon>
    </lineage>
</organism>
<keyword evidence="4" id="KW-0812">Transmembrane</keyword>
<reference evidence="5 6" key="1">
    <citation type="submission" date="2019-11" db="EMBL/GenBank/DDBJ databases">
        <title>Genome sequences of 17 halophilic strains isolated from different environments.</title>
        <authorList>
            <person name="Furrow R.E."/>
        </authorList>
    </citation>
    <scope>NUCLEOTIDE SEQUENCE [LARGE SCALE GENOMIC DNA]</scope>
    <source>
        <strain evidence="5 6">22507_15_FS</strain>
    </source>
</reference>
<accession>A0A9X4YBJ9</accession>
<proteinExistence type="predicted"/>
<dbReference type="Proteomes" id="UP000460751">
    <property type="component" value="Unassembled WGS sequence"/>
</dbReference>
<sequence>MKVRFSSRKESNPTEEGGLRVLYAPGKRAAYRLRWYLILLLVATPFLWFLGRIGWEVLVIEAPGQVVQPITEIRALEAGRVMRINPEEHDQVSPGDELVQLDNPALRAKLASLDTLATANAATAAGTRQKAALERRLERARNRVESLAELVQQGVATQGEFQAAENEVDARENELAALERTSAEEIMDTKALTTRLERQRALVEQQLAQLTIHSPVKGTVHAIEVVAGENVGPGTTLMRIEPMGEPRIHLYLDTDQIDLATVGQPVKLQFPDGQWLDARIAGHPIDVQRRPPSLRSAFGGDDQSLLVAAIPEGTIPERWRVNEAPVTARFPNALTRWFSEPRGIDGQ</sequence>
<evidence type="ECO:0000313" key="6">
    <source>
        <dbReference type="Proteomes" id="UP000460751"/>
    </source>
</evidence>
<dbReference type="Gene3D" id="1.10.287.470">
    <property type="entry name" value="Helix hairpin bin"/>
    <property type="match status" value="1"/>
</dbReference>
<dbReference type="AlphaFoldDB" id="A0A9X4YBJ9"/>
<dbReference type="OrthoDB" id="3084at2"/>